<name>A0A2W5Z9Q3_9BACT</name>
<accession>A0A2W5Z9Q3</accession>
<dbReference type="AlphaFoldDB" id="A0A2W5Z9Q3"/>
<organism evidence="1 2">
    <name type="scientific">Candidatus Aeolococcus gillhamiae</name>
    <dbReference type="NCBI Taxonomy" id="3127015"/>
    <lineage>
        <taxon>Bacteria</taxon>
        <taxon>Bacillati</taxon>
        <taxon>Candidatus Dormiibacterota</taxon>
        <taxon>Candidatus Dormibacteria</taxon>
        <taxon>Candidatus Aeolococcales</taxon>
        <taxon>Candidatus Aeolococcaceae</taxon>
        <taxon>Candidatus Aeolococcus</taxon>
    </lineage>
</organism>
<evidence type="ECO:0000313" key="2">
    <source>
        <dbReference type="Proteomes" id="UP000248724"/>
    </source>
</evidence>
<protein>
    <submittedName>
        <fullName evidence="1">ABC transporter ATP-binding protein</fullName>
    </submittedName>
</protein>
<evidence type="ECO:0000313" key="1">
    <source>
        <dbReference type="EMBL" id="PZR82112.1"/>
    </source>
</evidence>
<dbReference type="Proteomes" id="UP000248724">
    <property type="component" value="Unassembled WGS sequence"/>
</dbReference>
<keyword evidence="1" id="KW-0547">Nucleotide-binding</keyword>
<comment type="caution">
    <text evidence="1">The sequence shown here is derived from an EMBL/GenBank/DDBJ whole genome shotgun (WGS) entry which is preliminary data.</text>
</comment>
<gene>
    <name evidence="1" type="ORF">DLM65_04600</name>
</gene>
<dbReference type="EMBL" id="QHBU01000082">
    <property type="protein sequence ID" value="PZR82112.1"/>
    <property type="molecule type" value="Genomic_DNA"/>
</dbReference>
<proteinExistence type="predicted"/>
<dbReference type="GO" id="GO:0005524">
    <property type="term" value="F:ATP binding"/>
    <property type="evidence" value="ECO:0007669"/>
    <property type="project" value="UniProtKB-KW"/>
</dbReference>
<feature type="non-terminal residue" evidence="1">
    <location>
        <position position="1"/>
    </location>
</feature>
<sequence>GTLDEILGGGTAVRLRVTGLDGLSALLSRWGDVAADGEWFTVAGVDSDGVADIVAALVAHGARVHAVEPQRLSLEDRFLEVLRAADEGAAA</sequence>
<reference evidence="1 2" key="1">
    <citation type="journal article" date="2017" name="Nature">
        <title>Atmospheric trace gases support primary production in Antarctic desert surface soil.</title>
        <authorList>
            <person name="Ji M."/>
            <person name="Greening C."/>
            <person name="Vanwonterghem I."/>
            <person name="Carere C.R."/>
            <person name="Bay S.K."/>
            <person name="Steen J.A."/>
            <person name="Montgomery K."/>
            <person name="Lines T."/>
            <person name="Beardall J."/>
            <person name="van Dorst J."/>
            <person name="Snape I."/>
            <person name="Stott M.B."/>
            <person name="Hugenholtz P."/>
            <person name="Ferrari B.C."/>
        </authorList>
    </citation>
    <scope>NUCLEOTIDE SEQUENCE [LARGE SCALE GENOMIC DNA]</scope>
    <source>
        <strain evidence="1">RRmetagenome_bin12</strain>
    </source>
</reference>
<keyword evidence="1" id="KW-0067">ATP-binding</keyword>